<evidence type="ECO:0000313" key="13">
    <source>
        <dbReference type="EMBL" id="MCX2982363.1"/>
    </source>
</evidence>
<dbReference type="InterPro" id="IPR013332">
    <property type="entry name" value="KPR_N"/>
</dbReference>
<dbReference type="InterPro" id="IPR013328">
    <property type="entry name" value="6PGD_dom2"/>
</dbReference>
<dbReference type="PANTHER" id="PTHR43765:SF2">
    <property type="entry name" value="2-DEHYDROPANTOATE 2-REDUCTASE"/>
    <property type="match status" value="1"/>
</dbReference>
<evidence type="ECO:0000313" key="14">
    <source>
        <dbReference type="Proteomes" id="UP001143362"/>
    </source>
</evidence>
<proteinExistence type="inferred from homology"/>
<evidence type="ECO:0000259" key="12">
    <source>
        <dbReference type="Pfam" id="PF08546"/>
    </source>
</evidence>
<name>A0ABT3TJ74_9GAMM</name>
<evidence type="ECO:0000256" key="4">
    <source>
        <dbReference type="ARBA" id="ARBA00019465"/>
    </source>
</evidence>
<dbReference type="Gene3D" id="1.10.1040.10">
    <property type="entry name" value="N-(1-d-carboxylethyl)-l-norvaline Dehydrogenase, domain 2"/>
    <property type="match status" value="1"/>
</dbReference>
<evidence type="ECO:0000256" key="5">
    <source>
        <dbReference type="ARBA" id="ARBA00022655"/>
    </source>
</evidence>
<dbReference type="PANTHER" id="PTHR43765">
    <property type="entry name" value="2-DEHYDROPANTOATE 2-REDUCTASE-RELATED"/>
    <property type="match status" value="1"/>
</dbReference>
<accession>A0ABT3TJ74</accession>
<feature type="domain" description="Ketopantoate reductase C-terminal" evidence="12">
    <location>
        <begin position="175"/>
        <end position="298"/>
    </location>
</feature>
<dbReference type="SUPFAM" id="SSF48179">
    <property type="entry name" value="6-phosphogluconate dehydrogenase C-terminal domain-like"/>
    <property type="match status" value="1"/>
</dbReference>
<keyword evidence="6 10" id="KW-0521">NADP</keyword>
<evidence type="ECO:0000256" key="6">
    <source>
        <dbReference type="ARBA" id="ARBA00022857"/>
    </source>
</evidence>
<reference evidence="13" key="1">
    <citation type="submission" date="2019-02" db="EMBL/GenBank/DDBJ databases">
        <authorList>
            <person name="Li S.-H."/>
        </authorList>
    </citation>
    <scope>NUCLEOTIDE SEQUENCE</scope>
    <source>
        <strain evidence="13">IMCC14734</strain>
    </source>
</reference>
<evidence type="ECO:0000256" key="9">
    <source>
        <dbReference type="ARBA" id="ARBA00048793"/>
    </source>
</evidence>
<evidence type="ECO:0000256" key="7">
    <source>
        <dbReference type="ARBA" id="ARBA00023002"/>
    </source>
</evidence>
<dbReference type="SUPFAM" id="SSF51735">
    <property type="entry name" value="NAD(P)-binding Rossmann-fold domains"/>
    <property type="match status" value="1"/>
</dbReference>
<feature type="domain" description="Ketopantoate reductase N-terminal" evidence="11">
    <location>
        <begin position="6"/>
        <end position="152"/>
    </location>
</feature>
<evidence type="ECO:0000256" key="10">
    <source>
        <dbReference type="RuleBase" id="RU362068"/>
    </source>
</evidence>
<sequence length="303" mass="32450">MLTERWHILGAGAIGTLLATQLQEAGSKVSLLHRNCAGAEVAPAQLKRYAQGRVSTHHLTRSSAAAVQEIQGLIITTKAADVIPALLDVRGKLAADAPVILLHNGLGIYEQLINHYPASLTYCGITTEGAYLDNAGDLIHAGHGDTRVGQPDGAATARALSELLEPRGSWLWDADINLSLWRKLMINCAINPLTAIHGCRNGELLENPQLREETQALVAELAAVSAAAGFKQLAATLQKTVAGIIGATADNASSMRQDLERGRATEIEAITGYCCRRATTLNVPTPLNHRLLQQVRRISMEKN</sequence>
<protein>
    <recommendedName>
        <fullName evidence="4 10">2-dehydropantoate 2-reductase</fullName>
        <ecNumber evidence="3 10">1.1.1.169</ecNumber>
    </recommendedName>
    <alternativeName>
        <fullName evidence="8 10">Ketopantoate reductase</fullName>
    </alternativeName>
</protein>
<dbReference type="InterPro" id="IPR013752">
    <property type="entry name" value="KPA_reductase"/>
</dbReference>
<comment type="pathway">
    <text evidence="1 10">Cofactor biosynthesis; (R)-pantothenate biosynthesis; (R)-pantoate from 3-methyl-2-oxobutanoate: step 2/2.</text>
</comment>
<dbReference type="InterPro" id="IPR008927">
    <property type="entry name" value="6-PGluconate_DH-like_C_sf"/>
</dbReference>
<dbReference type="Gene3D" id="3.40.50.720">
    <property type="entry name" value="NAD(P)-binding Rossmann-like Domain"/>
    <property type="match status" value="1"/>
</dbReference>
<evidence type="ECO:0000256" key="8">
    <source>
        <dbReference type="ARBA" id="ARBA00032024"/>
    </source>
</evidence>
<organism evidence="13 14">
    <name type="scientific">Candidatus Litorirhabdus singularis</name>
    <dbReference type="NCBI Taxonomy" id="2518993"/>
    <lineage>
        <taxon>Bacteria</taxon>
        <taxon>Pseudomonadati</taxon>
        <taxon>Pseudomonadota</taxon>
        <taxon>Gammaproteobacteria</taxon>
        <taxon>Cellvibrionales</taxon>
        <taxon>Halieaceae</taxon>
        <taxon>Candidatus Litorirhabdus</taxon>
    </lineage>
</organism>
<dbReference type="NCBIfam" id="TIGR00745">
    <property type="entry name" value="apbA_panE"/>
    <property type="match status" value="1"/>
</dbReference>
<comment type="function">
    <text evidence="10">Catalyzes the NADPH-dependent reduction of ketopantoate into pantoic acid.</text>
</comment>
<dbReference type="EC" id="1.1.1.169" evidence="3 10"/>
<evidence type="ECO:0000256" key="3">
    <source>
        <dbReference type="ARBA" id="ARBA00013014"/>
    </source>
</evidence>
<comment type="catalytic activity">
    <reaction evidence="9 10">
        <text>(R)-pantoate + NADP(+) = 2-dehydropantoate + NADPH + H(+)</text>
        <dbReference type="Rhea" id="RHEA:16233"/>
        <dbReference type="ChEBI" id="CHEBI:11561"/>
        <dbReference type="ChEBI" id="CHEBI:15378"/>
        <dbReference type="ChEBI" id="CHEBI:15980"/>
        <dbReference type="ChEBI" id="CHEBI:57783"/>
        <dbReference type="ChEBI" id="CHEBI:58349"/>
        <dbReference type="EC" id="1.1.1.169"/>
    </reaction>
</comment>
<gene>
    <name evidence="13" type="ORF">EYC98_15980</name>
</gene>
<dbReference type="EMBL" id="SHNN01000003">
    <property type="protein sequence ID" value="MCX2982363.1"/>
    <property type="molecule type" value="Genomic_DNA"/>
</dbReference>
<dbReference type="InterPro" id="IPR036291">
    <property type="entry name" value="NAD(P)-bd_dom_sf"/>
</dbReference>
<dbReference type="Pfam" id="PF08546">
    <property type="entry name" value="ApbA_C"/>
    <property type="match status" value="1"/>
</dbReference>
<dbReference type="Proteomes" id="UP001143362">
    <property type="component" value="Unassembled WGS sequence"/>
</dbReference>
<dbReference type="InterPro" id="IPR003710">
    <property type="entry name" value="ApbA"/>
</dbReference>
<evidence type="ECO:0000256" key="1">
    <source>
        <dbReference type="ARBA" id="ARBA00004994"/>
    </source>
</evidence>
<keyword evidence="14" id="KW-1185">Reference proteome</keyword>
<keyword evidence="7 10" id="KW-0560">Oxidoreductase</keyword>
<dbReference type="Pfam" id="PF02558">
    <property type="entry name" value="ApbA"/>
    <property type="match status" value="1"/>
</dbReference>
<keyword evidence="5 10" id="KW-0566">Pantothenate biosynthesis</keyword>
<evidence type="ECO:0000256" key="2">
    <source>
        <dbReference type="ARBA" id="ARBA00007870"/>
    </source>
</evidence>
<comment type="caution">
    <text evidence="13">The sequence shown here is derived from an EMBL/GenBank/DDBJ whole genome shotgun (WGS) entry which is preliminary data.</text>
</comment>
<comment type="similarity">
    <text evidence="2 10">Belongs to the ketopantoate reductase family.</text>
</comment>
<evidence type="ECO:0000259" key="11">
    <source>
        <dbReference type="Pfam" id="PF02558"/>
    </source>
</evidence>
<dbReference type="InterPro" id="IPR050838">
    <property type="entry name" value="Ketopantoate_reductase"/>
</dbReference>